<proteinExistence type="predicted"/>
<sequence>MKVFIVLLTILLTGCAASGGKFEQIKSFSDETTTVYVMRQWAFGGGATCPDIYLNGKEIGCLKNGGFIRAEVPSGAVYFRADYFSDNDYETLNTVPGEIVYIEWYYKTGADIYTYSYGLDIHEESTALEILKSLRESE</sequence>
<feature type="signal peptide" evidence="1">
    <location>
        <begin position="1"/>
        <end position="18"/>
    </location>
</feature>
<gene>
    <name evidence="3" type="ORF">MACH26_30110</name>
</gene>
<name>A0AA48KVG3_9ALTE</name>
<evidence type="ECO:0000313" key="4">
    <source>
        <dbReference type="Proteomes" id="UP001333710"/>
    </source>
</evidence>
<dbReference type="PROSITE" id="PS51257">
    <property type="entry name" value="PROKAR_LIPOPROTEIN"/>
    <property type="match status" value="1"/>
</dbReference>
<reference evidence="3" key="1">
    <citation type="submission" date="2023-01" db="EMBL/GenBank/DDBJ databases">
        <title>Complete genome sequence of Planctobacterium marinum strain Dej080120_11.</title>
        <authorList>
            <person name="Ueki S."/>
            <person name="Maruyama F."/>
        </authorList>
    </citation>
    <scope>NUCLEOTIDE SEQUENCE</scope>
    <source>
        <strain evidence="3">Dej080120_11</strain>
    </source>
</reference>
<dbReference type="Proteomes" id="UP001333710">
    <property type="component" value="Chromosome"/>
</dbReference>
<evidence type="ECO:0000313" key="3">
    <source>
        <dbReference type="EMBL" id="BDX07490.1"/>
    </source>
</evidence>
<keyword evidence="1" id="KW-0732">Signal</keyword>
<evidence type="ECO:0000256" key="1">
    <source>
        <dbReference type="SAM" id="SignalP"/>
    </source>
</evidence>
<dbReference type="InterPro" id="IPR022548">
    <property type="entry name" value="DUF2846"/>
</dbReference>
<organism evidence="3 4">
    <name type="scientific">Planctobacterium marinum</name>
    <dbReference type="NCBI Taxonomy" id="1631968"/>
    <lineage>
        <taxon>Bacteria</taxon>
        <taxon>Pseudomonadati</taxon>
        <taxon>Pseudomonadota</taxon>
        <taxon>Gammaproteobacteria</taxon>
        <taxon>Alteromonadales</taxon>
        <taxon>Alteromonadaceae</taxon>
        <taxon>Planctobacterium</taxon>
    </lineage>
</organism>
<feature type="chain" id="PRO_5041438200" description="DUF2846 domain-containing protein" evidence="1">
    <location>
        <begin position="19"/>
        <end position="138"/>
    </location>
</feature>
<feature type="domain" description="DUF2846" evidence="2">
    <location>
        <begin position="31"/>
        <end position="111"/>
    </location>
</feature>
<dbReference type="Pfam" id="PF11008">
    <property type="entry name" value="DUF2846"/>
    <property type="match status" value="1"/>
</dbReference>
<evidence type="ECO:0000259" key="2">
    <source>
        <dbReference type="Pfam" id="PF11008"/>
    </source>
</evidence>
<keyword evidence="4" id="KW-1185">Reference proteome</keyword>
<protein>
    <recommendedName>
        <fullName evidence="2">DUF2846 domain-containing protein</fullName>
    </recommendedName>
</protein>
<dbReference type="EMBL" id="AP027272">
    <property type="protein sequence ID" value="BDX07490.1"/>
    <property type="molecule type" value="Genomic_DNA"/>
</dbReference>
<dbReference type="KEGG" id="pmaw:MACH26_30110"/>
<dbReference type="AlphaFoldDB" id="A0AA48KVG3"/>
<accession>A0AA48KVG3</accession>